<keyword evidence="3" id="KW-1185">Reference proteome</keyword>
<organism evidence="2 3">
    <name type="scientific">Leucobacter coleopterorum</name>
    <dbReference type="NCBI Taxonomy" id="2714933"/>
    <lineage>
        <taxon>Bacteria</taxon>
        <taxon>Bacillati</taxon>
        <taxon>Actinomycetota</taxon>
        <taxon>Actinomycetes</taxon>
        <taxon>Micrococcales</taxon>
        <taxon>Microbacteriaceae</taxon>
        <taxon>Leucobacter</taxon>
    </lineage>
</organism>
<dbReference type="RefSeq" id="WP_166330492.1">
    <property type="nucleotide sequence ID" value="NZ_CP049933.1"/>
</dbReference>
<accession>A0ABX6JWI8</accession>
<evidence type="ECO:0000313" key="3">
    <source>
        <dbReference type="Proteomes" id="UP000503441"/>
    </source>
</evidence>
<reference evidence="2 3" key="1">
    <citation type="submission" date="2020-03" db="EMBL/GenBank/DDBJ databases">
        <title>Leucobacter sp. nov., isolated from beetles.</title>
        <authorList>
            <person name="Hyun D.-W."/>
            <person name="Bae J.-W."/>
        </authorList>
    </citation>
    <scope>NUCLEOTIDE SEQUENCE [LARGE SCALE GENOMIC DNA]</scope>
    <source>
        <strain evidence="2 3">HDW9A</strain>
    </source>
</reference>
<dbReference type="InterPro" id="IPR054202">
    <property type="entry name" value="DUF6907"/>
</dbReference>
<evidence type="ECO:0000256" key="1">
    <source>
        <dbReference type="SAM" id="MobiDB-lite"/>
    </source>
</evidence>
<proteinExistence type="predicted"/>
<name>A0ABX6JWI8_9MICO</name>
<evidence type="ECO:0000313" key="2">
    <source>
        <dbReference type="EMBL" id="QIM18673.1"/>
    </source>
</evidence>
<sequence>MTNANPFLELGPCPIWCSDDHTGQEHPDDQKHTLDLSPIPTVIRNGPGLRRDGYPARAADLSLVAFQRLEDREIWVSLVSDEEGITVSFESAVRIHTELTRLLDTITKSAYPHRQ</sequence>
<dbReference type="Pfam" id="PF21848">
    <property type="entry name" value="DUF6907"/>
    <property type="match status" value="1"/>
</dbReference>
<dbReference type="Proteomes" id="UP000503441">
    <property type="component" value="Chromosome"/>
</dbReference>
<gene>
    <name evidence="2" type="ORF">G7066_08720</name>
</gene>
<feature type="region of interest" description="Disordered" evidence="1">
    <location>
        <begin position="19"/>
        <end position="39"/>
    </location>
</feature>
<dbReference type="EMBL" id="CP049933">
    <property type="protein sequence ID" value="QIM18673.1"/>
    <property type="molecule type" value="Genomic_DNA"/>
</dbReference>
<feature type="compositionally biased region" description="Basic and acidic residues" evidence="1">
    <location>
        <begin position="19"/>
        <end position="34"/>
    </location>
</feature>
<protein>
    <submittedName>
        <fullName evidence="2">Uncharacterized protein</fullName>
    </submittedName>
</protein>